<dbReference type="OrthoDB" id="194677at2157"/>
<gene>
    <name evidence="2" type="ORF">HZS55_00095</name>
</gene>
<reference evidence="2 3" key="1">
    <citation type="submission" date="2020-07" db="EMBL/GenBank/DDBJ databases">
        <title>Halosimplex pelagicum sp. nov. and Halosimplex rubrum sp. nov., isolated from salted brown alga Laminaria, and emended description of the genus Halosimplex.</title>
        <authorList>
            <person name="Cui H."/>
        </authorList>
    </citation>
    <scope>NUCLEOTIDE SEQUENCE [LARGE SCALE GENOMIC DNA]</scope>
    <source>
        <strain evidence="2 3">R27</strain>
    </source>
</reference>
<name>A0A7D5T0W4_9EURY</name>
<evidence type="ECO:0000313" key="3">
    <source>
        <dbReference type="Proteomes" id="UP000509667"/>
    </source>
</evidence>
<evidence type="ECO:0000313" key="2">
    <source>
        <dbReference type="EMBL" id="QLH79871.1"/>
    </source>
</evidence>
<dbReference type="Proteomes" id="UP000509667">
    <property type="component" value="Chromosome"/>
</dbReference>
<feature type="domain" description="N-acetyltransferase" evidence="1">
    <location>
        <begin position="1"/>
        <end position="146"/>
    </location>
</feature>
<dbReference type="GO" id="GO:0016747">
    <property type="term" value="F:acyltransferase activity, transferring groups other than amino-acyl groups"/>
    <property type="evidence" value="ECO:0007669"/>
    <property type="project" value="InterPro"/>
</dbReference>
<dbReference type="KEGG" id="hrr:HZS55_00095"/>
<dbReference type="SUPFAM" id="SSF55729">
    <property type="entry name" value="Acyl-CoA N-acyltransferases (Nat)"/>
    <property type="match status" value="1"/>
</dbReference>
<dbReference type="Pfam" id="PF13508">
    <property type="entry name" value="Acetyltransf_7"/>
    <property type="match status" value="1"/>
</dbReference>
<sequence>MTVRPATADDLTGVLGVLDSAALETEADRVRASVDRGDAFVAVREETETSAEGAVLGAIVLVRPADTDGSDAAHVDAVAVRRRRRGQGIGRALVSAAAGRYDRLVAEFGAGVRPFYESLGFEIEPLDGERDRYRGVSDGPISLDDD</sequence>
<accession>A0A7D5T0W4</accession>
<proteinExistence type="predicted"/>
<keyword evidence="3" id="KW-1185">Reference proteome</keyword>
<evidence type="ECO:0000259" key="1">
    <source>
        <dbReference type="PROSITE" id="PS51186"/>
    </source>
</evidence>
<dbReference type="Gene3D" id="3.40.630.30">
    <property type="match status" value="1"/>
</dbReference>
<protein>
    <submittedName>
        <fullName evidence="2">GNAT family N-acetyltransferase</fullName>
    </submittedName>
</protein>
<organism evidence="2 3">
    <name type="scientific">Halosimplex rubrum</name>
    <dbReference type="NCBI Taxonomy" id="869889"/>
    <lineage>
        <taxon>Archaea</taxon>
        <taxon>Methanobacteriati</taxon>
        <taxon>Methanobacteriota</taxon>
        <taxon>Stenosarchaea group</taxon>
        <taxon>Halobacteria</taxon>
        <taxon>Halobacteriales</taxon>
        <taxon>Haloarculaceae</taxon>
        <taxon>Halosimplex</taxon>
    </lineage>
</organism>
<dbReference type="InterPro" id="IPR016181">
    <property type="entry name" value="Acyl_CoA_acyltransferase"/>
</dbReference>
<dbReference type="AlphaFoldDB" id="A0A7D5T0W4"/>
<dbReference type="PROSITE" id="PS51186">
    <property type="entry name" value="GNAT"/>
    <property type="match status" value="1"/>
</dbReference>
<dbReference type="EMBL" id="CP058910">
    <property type="protein sequence ID" value="QLH79871.1"/>
    <property type="molecule type" value="Genomic_DNA"/>
</dbReference>
<dbReference type="InterPro" id="IPR000182">
    <property type="entry name" value="GNAT_dom"/>
</dbReference>
<keyword evidence="2" id="KW-0808">Transferase</keyword>